<comment type="caution">
    <text evidence="5">The sequence shown here is derived from an EMBL/GenBank/DDBJ whole genome shotgun (WGS) entry which is preliminary data.</text>
</comment>
<dbReference type="SUPFAM" id="SSF46785">
    <property type="entry name" value="Winged helix' DNA-binding domain"/>
    <property type="match status" value="1"/>
</dbReference>
<reference evidence="5 6" key="1">
    <citation type="journal article" date="2015" name="Stand. Genomic Sci.">
        <title>Genomic Encyclopedia of Bacterial and Archaeal Type Strains, Phase III: the genomes of soil and plant-associated and newly described type strains.</title>
        <authorList>
            <person name="Whitman W.B."/>
            <person name="Woyke T."/>
            <person name="Klenk H.P."/>
            <person name="Zhou Y."/>
            <person name="Lilburn T.G."/>
            <person name="Beck B.J."/>
            <person name="De Vos P."/>
            <person name="Vandamme P."/>
            <person name="Eisen J.A."/>
            <person name="Garrity G."/>
            <person name="Hugenholtz P."/>
            <person name="Kyrpides N.C."/>
        </authorList>
    </citation>
    <scope>NUCLEOTIDE SEQUENCE [LARGE SCALE GENOMIC DNA]</scope>
    <source>
        <strain evidence="5 6">VKM Ac-2538</strain>
    </source>
</reference>
<dbReference type="PROSITE" id="PS50949">
    <property type="entry name" value="HTH_GNTR"/>
    <property type="match status" value="1"/>
</dbReference>
<feature type="domain" description="HTH gntR-type" evidence="4">
    <location>
        <begin position="59"/>
        <end position="126"/>
    </location>
</feature>
<keyword evidence="6" id="KW-1185">Reference proteome</keyword>
<dbReference type="PANTHER" id="PTHR43537">
    <property type="entry name" value="TRANSCRIPTIONAL REGULATOR, GNTR FAMILY"/>
    <property type="match status" value="1"/>
</dbReference>
<dbReference type="Gene3D" id="1.20.120.530">
    <property type="entry name" value="GntR ligand-binding domain-like"/>
    <property type="match status" value="1"/>
</dbReference>
<evidence type="ECO:0000256" key="2">
    <source>
        <dbReference type="ARBA" id="ARBA00023125"/>
    </source>
</evidence>
<dbReference type="InterPro" id="IPR036388">
    <property type="entry name" value="WH-like_DNA-bd_sf"/>
</dbReference>
<dbReference type="SMART" id="SM00895">
    <property type="entry name" value="FCD"/>
    <property type="match status" value="1"/>
</dbReference>
<keyword evidence="2 5" id="KW-0238">DNA-binding</keyword>
<accession>A0ABY2BRS3</accession>
<dbReference type="Proteomes" id="UP000295818">
    <property type="component" value="Unassembled WGS sequence"/>
</dbReference>
<evidence type="ECO:0000259" key="4">
    <source>
        <dbReference type="PROSITE" id="PS50949"/>
    </source>
</evidence>
<organism evidence="5 6">
    <name type="scientific">Kribbella orskensis</name>
    <dbReference type="NCBI Taxonomy" id="2512216"/>
    <lineage>
        <taxon>Bacteria</taxon>
        <taxon>Bacillati</taxon>
        <taxon>Actinomycetota</taxon>
        <taxon>Actinomycetes</taxon>
        <taxon>Propionibacteriales</taxon>
        <taxon>Kribbellaceae</taxon>
        <taxon>Kribbella</taxon>
    </lineage>
</organism>
<name>A0ABY2BRS3_9ACTN</name>
<dbReference type="SMART" id="SM00345">
    <property type="entry name" value="HTH_GNTR"/>
    <property type="match status" value="1"/>
</dbReference>
<dbReference type="Pfam" id="PF07729">
    <property type="entry name" value="FCD"/>
    <property type="match status" value="1"/>
</dbReference>
<dbReference type="Gene3D" id="1.10.10.10">
    <property type="entry name" value="Winged helix-like DNA-binding domain superfamily/Winged helix DNA-binding domain"/>
    <property type="match status" value="1"/>
</dbReference>
<dbReference type="SUPFAM" id="SSF48008">
    <property type="entry name" value="GntR ligand-binding domain-like"/>
    <property type="match status" value="1"/>
</dbReference>
<dbReference type="InterPro" id="IPR036390">
    <property type="entry name" value="WH_DNA-bd_sf"/>
</dbReference>
<evidence type="ECO:0000313" key="5">
    <source>
        <dbReference type="EMBL" id="TCO29339.1"/>
    </source>
</evidence>
<gene>
    <name evidence="5" type="ORF">EV644_10256</name>
</gene>
<keyword evidence="3" id="KW-0804">Transcription</keyword>
<evidence type="ECO:0000256" key="1">
    <source>
        <dbReference type="ARBA" id="ARBA00023015"/>
    </source>
</evidence>
<dbReference type="InterPro" id="IPR000524">
    <property type="entry name" value="Tscrpt_reg_HTH_GntR"/>
</dbReference>
<evidence type="ECO:0000313" key="6">
    <source>
        <dbReference type="Proteomes" id="UP000295818"/>
    </source>
</evidence>
<keyword evidence="1" id="KW-0805">Transcription regulation</keyword>
<dbReference type="GO" id="GO:0003677">
    <property type="term" value="F:DNA binding"/>
    <property type="evidence" value="ECO:0007669"/>
    <property type="project" value="UniProtKB-KW"/>
</dbReference>
<evidence type="ECO:0000256" key="3">
    <source>
        <dbReference type="ARBA" id="ARBA00023163"/>
    </source>
</evidence>
<dbReference type="InterPro" id="IPR008920">
    <property type="entry name" value="TF_FadR/GntR_C"/>
</dbReference>
<protein>
    <submittedName>
        <fullName evidence="5">DNA-binding GntR family transcriptional regulator</fullName>
    </submittedName>
</protein>
<dbReference type="InterPro" id="IPR011711">
    <property type="entry name" value="GntR_C"/>
</dbReference>
<dbReference type="EMBL" id="SLWM01000002">
    <property type="protein sequence ID" value="TCO29339.1"/>
    <property type="molecule type" value="Genomic_DNA"/>
</dbReference>
<sequence>MLGNLLSECRRSPTPRYGYLADTGLPRPLQYVRTVMERGNPHPMTRRLELTPGGPSGRRTLAEEAAAELHELILSGELPSGTALRLEELAKRLDMSQMPIREGLRRMQALGLVEIVPHKGAWVRELSMEDLRDTHETRLALETLAVRAAATRFSDADATLARAALAEHVRLSKVGDIIASRQAHTEFHFAIYRAGGSRWLPRAIEPVWQNSERYRFGSRQTKARIEQTRREHQAILDACLAHDEPGAEAALREHLEGAMQRITETMARRYTKD</sequence>
<proteinExistence type="predicted"/>
<dbReference type="PANTHER" id="PTHR43537:SF24">
    <property type="entry name" value="GLUCONATE OPERON TRANSCRIPTIONAL REPRESSOR"/>
    <property type="match status" value="1"/>
</dbReference>
<dbReference type="Pfam" id="PF00392">
    <property type="entry name" value="GntR"/>
    <property type="match status" value="1"/>
</dbReference>